<dbReference type="Proteomes" id="UP000277580">
    <property type="component" value="Unassembled WGS sequence"/>
</dbReference>
<dbReference type="PANTHER" id="PTHR22597">
    <property type="entry name" value="POLYCOMB GROUP PROTEIN"/>
    <property type="match status" value="1"/>
</dbReference>
<keyword evidence="5" id="KW-0805">Transcription regulation</keyword>
<name>A0A3N4L1Z6_9PEZI</name>
<dbReference type="InterPro" id="IPR019786">
    <property type="entry name" value="Zinc_finger_PHD-type_CS"/>
</dbReference>
<keyword evidence="2" id="KW-0479">Metal-binding</keyword>
<dbReference type="OrthoDB" id="166746at2759"/>
<feature type="domain" description="Zinc finger PHD-type" evidence="8">
    <location>
        <begin position="598"/>
        <end position="643"/>
    </location>
</feature>
<dbReference type="STRING" id="1392247.A0A3N4L1Z6"/>
<evidence type="ECO:0000256" key="5">
    <source>
        <dbReference type="ARBA" id="ARBA00023015"/>
    </source>
</evidence>
<dbReference type="GO" id="GO:0031490">
    <property type="term" value="F:chromatin DNA binding"/>
    <property type="evidence" value="ECO:0007669"/>
    <property type="project" value="TreeGrafter"/>
</dbReference>
<dbReference type="EMBL" id="ML119112">
    <property type="protein sequence ID" value="RPB15522.1"/>
    <property type="molecule type" value="Genomic_DNA"/>
</dbReference>
<keyword evidence="4" id="KW-0862">Zinc</keyword>
<feature type="region of interest" description="Disordered" evidence="7">
    <location>
        <begin position="1"/>
        <end position="56"/>
    </location>
</feature>
<dbReference type="PANTHER" id="PTHR22597:SF0">
    <property type="entry name" value="POLYCOMB PROTEIN SUZ12"/>
    <property type="match status" value="1"/>
</dbReference>
<protein>
    <recommendedName>
        <fullName evidence="8">Zinc finger PHD-type domain-containing protein</fullName>
    </recommendedName>
</protein>
<dbReference type="InParanoid" id="A0A3N4L1Z6"/>
<evidence type="ECO:0000256" key="6">
    <source>
        <dbReference type="ARBA" id="ARBA00023163"/>
    </source>
</evidence>
<evidence type="ECO:0000256" key="2">
    <source>
        <dbReference type="ARBA" id="ARBA00022723"/>
    </source>
</evidence>
<dbReference type="InterPro" id="IPR011011">
    <property type="entry name" value="Znf_FYVE_PHD"/>
</dbReference>
<gene>
    <name evidence="9" type="ORF">P167DRAFT_482597</name>
</gene>
<accession>A0A3N4L1Z6</accession>
<feature type="compositionally biased region" description="Basic residues" evidence="7">
    <location>
        <begin position="24"/>
        <end position="35"/>
    </location>
</feature>
<feature type="compositionally biased region" description="Basic and acidic residues" evidence="7">
    <location>
        <begin position="11"/>
        <end position="23"/>
    </location>
</feature>
<evidence type="ECO:0000256" key="3">
    <source>
        <dbReference type="ARBA" id="ARBA00022771"/>
    </source>
</evidence>
<comment type="similarity">
    <text evidence="1">Belongs to the VEFS (VRN2-EMF2-FIS2-SU(Z)12) family.</text>
</comment>
<evidence type="ECO:0000313" key="9">
    <source>
        <dbReference type="EMBL" id="RPB15522.1"/>
    </source>
</evidence>
<dbReference type="InterPro" id="IPR013083">
    <property type="entry name" value="Znf_RING/FYVE/PHD"/>
</dbReference>
<dbReference type="GO" id="GO:0008270">
    <property type="term" value="F:zinc ion binding"/>
    <property type="evidence" value="ECO:0007669"/>
    <property type="project" value="UniProtKB-KW"/>
</dbReference>
<evidence type="ECO:0000313" key="10">
    <source>
        <dbReference type="Proteomes" id="UP000277580"/>
    </source>
</evidence>
<keyword evidence="3" id="KW-0863">Zinc-finger</keyword>
<feature type="compositionally biased region" description="Polar residues" evidence="7">
    <location>
        <begin position="36"/>
        <end position="56"/>
    </location>
</feature>
<dbReference type="Gene3D" id="3.30.40.10">
    <property type="entry name" value="Zinc/RING finger domain, C3HC4 (zinc finger)"/>
    <property type="match status" value="1"/>
</dbReference>
<dbReference type="CDD" id="cd21552">
    <property type="entry name" value="VEFS-box_ctSUZ12-like"/>
    <property type="match status" value="1"/>
</dbReference>
<sequence length="650" mass="74314">MKKLRPSVPTGKDEPQLKIELRTLKRKVPSKRGSRPRSNGTANSKLNRPQRQSSKLNSMISVRCKCELTIYEKRDSSSTEKTSPPPVLYKSSELCTINYDSDESAAIEMDDHFYIKASQLYVQPSRGPIKPWGLAESYSAQITLNAIDVDEKWPPFLSGERPQGRKWREPFYVVLYCTLASLPMTSGISQYDVFLKFDSTTNERSGLSLEVDYGWSQVQSQRSGLDHHLARLPTPTLDKEQFSCSRPTYSVLTIYYFRGSVDEKDLQNQYGAPNLRDQHLFSIPGYTCPICDGKKFHNLKFLHLHLITFHDLFHFQVKSKEQTKGLESIIEISVDLSKEQLTARASDHVPDHRVFRWQKPTTKFDLDAMLKGDWAWLNEKKSASLIGNYRREPLQSSNGISAPERKINLYDVQPLPKMGRRKYVVPEARNGVRGLVFVRNKSKRFVHPGEELSESDDDVDEEWLKMKHGETVEDFSDVVANERKFMVLWDRYLYEERPKGNIQVPPVLVRFARDMGEILRSSNLLVEFWKHCLNLVQYRVIDAECLKVCMAIAKGNNPWSSAGISTVGLGLAGPIALDSSPGVVPPSEDPMDLDDLGFCTCGKPYERSQMVLCVGSTCDRRWFHKSCFNLENLLDEWKCPKCIEVSDNNE</sequence>
<evidence type="ECO:0000256" key="7">
    <source>
        <dbReference type="SAM" id="MobiDB-lite"/>
    </source>
</evidence>
<dbReference type="GO" id="GO:0016586">
    <property type="term" value="C:RSC-type complex"/>
    <property type="evidence" value="ECO:0007669"/>
    <property type="project" value="TreeGrafter"/>
</dbReference>
<dbReference type="Pfam" id="PF09733">
    <property type="entry name" value="VEFS-Box"/>
    <property type="match status" value="1"/>
</dbReference>
<keyword evidence="6" id="KW-0804">Transcription</keyword>
<dbReference type="AlphaFoldDB" id="A0A3N4L1Z6"/>
<evidence type="ECO:0000256" key="4">
    <source>
        <dbReference type="ARBA" id="ARBA00022833"/>
    </source>
</evidence>
<dbReference type="InterPro" id="IPR019135">
    <property type="entry name" value="Polycomb_protein_VEFS-Box"/>
</dbReference>
<dbReference type="SMART" id="SM00249">
    <property type="entry name" value="PHD"/>
    <property type="match status" value="1"/>
</dbReference>
<organism evidence="9 10">
    <name type="scientific">Morchella conica CCBAS932</name>
    <dbReference type="NCBI Taxonomy" id="1392247"/>
    <lineage>
        <taxon>Eukaryota</taxon>
        <taxon>Fungi</taxon>
        <taxon>Dikarya</taxon>
        <taxon>Ascomycota</taxon>
        <taxon>Pezizomycotina</taxon>
        <taxon>Pezizomycetes</taxon>
        <taxon>Pezizales</taxon>
        <taxon>Morchellaceae</taxon>
        <taxon>Morchella</taxon>
    </lineage>
</organism>
<evidence type="ECO:0000259" key="8">
    <source>
        <dbReference type="SMART" id="SM00249"/>
    </source>
</evidence>
<keyword evidence="10" id="KW-1185">Reference proteome</keyword>
<dbReference type="PROSITE" id="PS01359">
    <property type="entry name" value="ZF_PHD_1"/>
    <property type="match status" value="1"/>
</dbReference>
<reference evidence="9 10" key="1">
    <citation type="journal article" date="2018" name="Nat. Ecol. Evol.">
        <title>Pezizomycetes genomes reveal the molecular basis of ectomycorrhizal truffle lifestyle.</title>
        <authorList>
            <person name="Murat C."/>
            <person name="Payen T."/>
            <person name="Noel B."/>
            <person name="Kuo A."/>
            <person name="Morin E."/>
            <person name="Chen J."/>
            <person name="Kohler A."/>
            <person name="Krizsan K."/>
            <person name="Balestrini R."/>
            <person name="Da Silva C."/>
            <person name="Montanini B."/>
            <person name="Hainaut M."/>
            <person name="Levati E."/>
            <person name="Barry K.W."/>
            <person name="Belfiori B."/>
            <person name="Cichocki N."/>
            <person name="Clum A."/>
            <person name="Dockter R.B."/>
            <person name="Fauchery L."/>
            <person name="Guy J."/>
            <person name="Iotti M."/>
            <person name="Le Tacon F."/>
            <person name="Lindquist E.A."/>
            <person name="Lipzen A."/>
            <person name="Malagnac F."/>
            <person name="Mello A."/>
            <person name="Molinier V."/>
            <person name="Miyauchi S."/>
            <person name="Poulain J."/>
            <person name="Riccioni C."/>
            <person name="Rubini A."/>
            <person name="Sitrit Y."/>
            <person name="Splivallo R."/>
            <person name="Traeger S."/>
            <person name="Wang M."/>
            <person name="Zifcakova L."/>
            <person name="Wipf D."/>
            <person name="Zambonelli A."/>
            <person name="Paolocci F."/>
            <person name="Nowrousian M."/>
            <person name="Ottonello S."/>
            <person name="Baldrian P."/>
            <person name="Spatafora J.W."/>
            <person name="Henrissat B."/>
            <person name="Nagy L.G."/>
            <person name="Aury J.M."/>
            <person name="Wincker P."/>
            <person name="Grigoriev I.V."/>
            <person name="Bonfante P."/>
            <person name="Martin F.M."/>
        </authorList>
    </citation>
    <scope>NUCLEOTIDE SEQUENCE [LARGE SCALE GENOMIC DNA]</scope>
    <source>
        <strain evidence="9 10">CCBAS932</strain>
    </source>
</reference>
<evidence type="ECO:0000256" key="1">
    <source>
        <dbReference type="ARBA" id="ARBA00007416"/>
    </source>
</evidence>
<dbReference type="SUPFAM" id="SSF57903">
    <property type="entry name" value="FYVE/PHD zinc finger"/>
    <property type="match status" value="1"/>
</dbReference>
<dbReference type="InterPro" id="IPR001965">
    <property type="entry name" value="Znf_PHD"/>
</dbReference>
<proteinExistence type="inferred from homology"/>